<feature type="signal peptide" evidence="2">
    <location>
        <begin position="1"/>
        <end position="18"/>
    </location>
</feature>
<dbReference type="Pfam" id="PF12732">
    <property type="entry name" value="YtxH"/>
    <property type="match status" value="1"/>
</dbReference>
<evidence type="ECO:0000256" key="2">
    <source>
        <dbReference type="SAM" id="SignalP"/>
    </source>
</evidence>
<feature type="chain" id="PRO_5044233732" evidence="2">
    <location>
        <begin position="19"/>
        <end position="143"/>
    </location>
</feature>
<accession>A0AB38VLG3</accession>
<evidence type="ECO:0000313" key="3">
    <source>
        <dbReference type="EMBL" id="VED65366.1"/>
    </source>
</evidence>
<keyword evidence="2" id="KW-0732">Signal</keyword>
<dbReference type="Proteomes" id="UP000268870">
    <property type="component" value="Chromosome"/>
</dbReference>
<proteinExistence type="predicted"/>
<evidence type="ECO:0000256" key="1">
    <source>
        <dbReference type="SAM" id="MobiDB-lite"/>
    </source>
</evidence>
<name>A0AB38VLG3_STRAG</name>
<dbReference type="InterPro" id="IPR024623">
    <property type="entry name" value="YtxH"/>
</dbReference>
<organism evidence="3 4">
    <name type="scientific">Streptococcus agalactiae</name>
    <dbReference type="NCBI Taxonomy" id="1311"/>
    <lineage>
        <taxon>Bacteria</taxon>
        <taxon>Bacillati</taxon>
        <taxon>Bacillota</taxon>
        <taxon>Bacilli</taxon>
        <taxon>Lactobacillales</taxon>
        <taxon>Streptococcaceae</taxon>
        <taxon>Streptococcus</taxon>
    </lineage>
</organism>
<gene>
    <name evidence="3" type="ORF">NCTC8184_01414</name>
</gene>
<feature type="region of interest" description="Disordered" evidence="1">
    <location>
        <begin position="109"/>
        <end position="128"/>
    </location>
</feature>
<dbReference type="RefSeq" id="WP_115356790.1">
    <property type="nucleotide sequence ID" value="NZ_LR134265.1"/>
</dbReference>
<evidence type="ECO:0000313" key="4">
    <source>
        <dbReference type="Proteomes" id="UP000268870"/>
    </source>
</evidence>
<sequence>MSKLFKTLVISAASGAAAAYFLTTKKGKELRKNAEKFYGEYKENPEEYHQIAKDKASEYSNLAVDTFKDYKGKFESGELTTEDIVSAVKEKSGEVVDFANDFVNQAKSKFSDEDTAKKEDKVPETKVEDIVIDYKENTEDKEK</sequence>
<dbReference type="EMBL" id="LR134265">
    <property type="protein sequence ID" value="VED65366.1"/>
    <property type="molecule type" value="Genomic_DNA"/>
</dbReference>
<protein>
    <submittedName>
        <fullName evidence="3">Gas vesicle protein</fullName>
    </submittedName>
</protein>
<dbReference type="AlphaFoldDB" id="A0AB38VLG3"/>
<reference evidence="3 4" key="1">
    <citation type="submission" date="2018-12" db="EMBL/GenBank/DDBJ databases">
        <authorList>
            <consortium name="Pathogen Informatics"/>
        </authorList>
    </citation>
    <scope>NUCLEOTIDE SEQUENCE [LARGE SCALE GENOMIC DNA]</scope>
    <source>
        <strain evidence="3 4">NCTC8184</strain>
    </source>
</reference>